<dbReference type="AlphaFoldDB" id="A0A443R1V3"/>
<dbReference type="Gene3D" id="2.40.50.140">
    <property type="entry name" value="Nucleic acid-binding proteins"/>
    <property type="match status" value="1"/>
</dbReference>
<reference evidence="3 4" key="1">
    <citation type="journal article" date="2018" name="Gigascience">
        <title>Genomes of trombidid mites reveal novel predicted allergens and laterally-transferred genes associated with secondary metabolism.</title>
        <authorList>
            <person name="Dong X."/>
            <person name="Chaisiri K."/>
            <person name="Xia D."/>
            <person name="Armstrong S.D."/>
            <person name="Fang Y."/>
            <person name="Donnelly M.J."/>
            <person name="Kadowaki T."/>
            <person name="McGarry J.W."/>
            <person name="Darby A.C."/>
            <person name="Makepeace B.L."/>
        </authorList>
    </citation>
    <scope>NUCLEOTIDE SEQUENCE [LARGE SCALE GENOMIC DNA]</scope>
    <source>
        <strain evidence="3">UoL-WK</strain>
    </source>
</reference>
<dbReference type="InterPro" id="IPR012340">
    <property type="entry name" value="NA-bd_OB-fold"/>
</dbReference>
<dbReference type="GO" id="GO:0003697">
    <property type="term" value="F:single-stranded DNA binding"/>
    <property type="evidence" value="ECO:0007669"/>
    <property type="project" value="InterPro"/>
</dbReference>
<dbReference type="InterPro" id="IPR000424">
    <property type="entry name" value="Primosome_PriB/ssb"/>
</dbReference>
<dbReference type="Pfam" id="PF00436">
    <property type="entry name" value="SSB"/>
    <property type="match status" value="1"/>
</dbReference>
<dbReference type="EMBL" id="NCKU01002605">
    <property type="protein sequence ID" value="RWS09223.1"/>
    <property type="molecule type" value="Genomic_DNA"/>
</dbReference>
<dbReference type="OrthoDB" id="1078367at2759"/>
<keyword evidence="4" id="KW-1185">Reference proteome</keyword>
<evidence type="ECO:0000256" key="1">
    <source>
        <dbReference type="ARBA" id="ARBA00023125"/>
    </source>
</evidence>
<sequence>MSFLLRRVTLFGLSQSKQKISLCINREFCQRAYVERSINQVTLLGRAGMDPQLRGSNNTVSVFTLATNTTFKQHDQAFKQKTQWHKIAVFKPHLQELINNYLKK</sequence>
<dbReference type="SUPFAM" id="SSF50249">
    <property type="entry name" value="Nucleic acid-binding proteins"/>
    <property type="match status" value="1"/>
</dbReference>
<dbReference type="GO" id="GO:0006264">
    <property type="term" value="P:mitochondrial DNA replication"/>
    <property type="evidence" value="ECO:0007669"/>
    <property type="project" value="TreeGrafter"/>
</dbReference>
<name>A0A443R1V3_9ACAR</name>
<evidence type="ECO:0000256" key="2">
    <source>
        <dbReference type="PROSITE-ProRule" id="PRU00252"/>
    </source>
</evidence>
<feature type="non-terminal residue" evidence="3">
    <location>
        <position position="104"/>
    </location>
</feature>
<dbReference type="GO" id="GO:0042645">
    <property type="term" value="C:mitochondrial nucleoid"/>
    <property type="evidence" value="ECO:0007669"/>
    <property type="project" value="TreeGrafter"/>
</dbReference>
<dbReference type="STRING" id="1965070.A0A443R1V3"/>
<organism evidence="3 4">
    <name type="scientific">Dinothrombium tinctorium</name>
    <dbReference type="NCBI Taxonomy" id="1965070"/>
    <lineage>
        <taxon>Eukaryota</taxon>
        <taxon>Metazoa</taxon>
        <taxon>Ecdysozoa</taxon>
        <taxon>Arthropoda</taxon>
        <taxon>Chelicerata</taxon>
        <taxon>Arachnida</taxon>
        <taxon>Acari</taxon>
        <taxon>Acariformes</taxon>
        <taxon>Trombidiformes</taxon>
        <taxon>Prostigmata</taxon>
        <taxon>Anystina</taxon>
        <taxon>Parasitengona</taxon>
        <taxon>Trombidioidea</taxon>
        <taxon>Trombidiidae</taxon>
        <taxon>Dinothrombium</taxon>
    </lineage>
</organism>
<comment type="caution">
    <text evidence="3">The sequence shown here is derived from an EMBL/GenBank/DDBJ whole genome shotgun (WGS) entry which is preliminary data.</text>
</comment>
<protein>
    <submittedName>
        <fullName evidence="3">Single-stranded DNA-binding protein-like protein</fullName>
    </submittedName>
</protein>
<proteinExistence type="predicted"/>
<evidence type="ECO:0000313" key="3">
    <source>
        <dbReference type="EMBL" id="RWS09223.1"/>
    </source>
</evidence>
<dbReference type="Proteomes" id="UP000285301">
    <property type="component" value="Unassembled WGS sequence"/>
</dbReference>
<dbReference type="PROSITE" id="PS50935">
    <property type="entry name" value="SSB"/>
    <property type="match status" value="1"/>
</dbReference>
<gene>
    <name evidence="3" type="ORF">B4U79_11349</name>
</gene>
<dbReference type="InterPro" id="IPR011344">
    <property type="entry name" value="ssDNA-bd"/>
</dbReference>
<dbReference type="PANTHER" id="PTHR10302">
    <property type="entry name" value="SINGLE-STRANDED DNA-BINDING PROTEIN"/>
    <property type="match status" value="1"/>
</dbReference>
<evidence type="ECO:0000313" key="4">
    <source>
        <dbReference type="Proteomes" id="UP000285301"/>
    </source>
</evidence>
<dbReference type="PANTHER" id="PTHR10302:SF0">
    <property type="entry name" value="SINGLE-STRANDED DNA-BINDING PROTEIN, MITOCHONDRIAL"/>
    <property type="match status" value="1"/>
</dbReference>
<dbReference type="NCBIfam" id="TIGR00621">
    <property type="entry name" value="ssb"/>
    <property type="match status" value="1"/>
</dbReference>
<keyword evidence="1 2" id="KW-0238">DNA-binding</keyword>
<accession>A0A443R1V3</accession>